<dbReference type="Gene3D" id="1.10.10.10">
    <property type="entry name" value="Winged helix-like DNA-binding domain superfamily/Winged helix DNA-binding domain"/>
    <property type="match status" value="1"/>
</dbReference>
<dbReference type="PANTHER" id="PTHR33169">
    <property type="entry name" value="PADR-FAMILY TRANSCRIPTIONAL REGULATOR"/>
    <property type="match status" value="1"/>
</dbReference>
<dbReference type="InterPro" id="IPR036390">
    <property type="entry name" value="WH_DNA-bd_sf"/>
</dbReference>
<keyword evidence="3" id="KW-1185">Reference proteome</keyword>
<gene>
    <name evidence="2" type="ORF">BCF74_10823</name>
</gene>
<evidence type="ECO:0000313" key="3">
    <source>
        <dbReference type="Proteomes" id="UP000237822"/>
    </source>
</evidence>
<name>A0A2T0UQ71_9MICO</name>
<dbReference type="AlphaFoldDB" id="A0A2T0UQ71"/>
<reference evidence="2 3" key="1">
    <citation type="submission" date="2018-03" db="EMBL/GenBank/DDBJ databases">
        <title>Genomic Encyclopedia of Archaeal and Bacterial Type Strains, Phase II (KMG-II): from individual species to whole genera.</title>
        <authorList>
            <person name="Goeker M."/>
        </authorList>
    </citation>
    <scope>NUCLEOTIDE SEQUENCE [LARGE SCALE GENOMIC DNA]</scope>
    <source>
        <strain evidence="2 3">ATCC BAA-1496</strain>
    </source>
</reference>
<dbReference type="SUPFAM" id="SSF46785">
    <property type="entry name" value="Winged helix' DNA-binding domain"/>
    <property type="match status" value="1"/>
</dbReference>
<dbReference type="InterPro" id="IPR052509">
    <property type="entry name" value="Metal_resp_DNA-bind_regulator"/>
</dbReference>
<organism evidence="2 3">
    <name type="scientific">Knoellia remsis</name>
    <dbReference type="NCBI Taxonomy" id="407159"/>
    <lineage>
        <taxon>Bacteria</taxon>
        <taxon>Bacillati</taxon>
        <taxon>Actinomycetota</taxon>
        <taxon>Actinomycetes</taxon>
        <taxon>Micrococcales</taxon>
        <taxon>Intrasporangiaceae</taxon>
        <taxon>Knoellia</taxon>
    </lineage>
</organism>
<feature type="domain" description="Transcription regulator PadR N-terminal" evidence="1">
    <location>
        <begin position="24"/>
        <end position="96"/>
    </location>
</feature>
<dbReference type="Pfam" id="PF03551">
    <property type="entry name" value="PadR"/>
    <property type="match status" value="1"/>
</dbReference>
<sequence>MPRSRGTREDRQSQWLKGVLDLAVLAALARERTAYGYTLMAALADRGFDGLKGGTIYPLLGRLEDDGLVESTWGDGDAGPRRKYFWLTDAGRAELAAGREGWRAFAKSMNDALETD</sequence>
<accession>A0A2T0UQ71</accession>
<evidence type="ECO:0000313" key="2">
    <source>
        <dbReference type="EMBL" id="PRY60079.1"/>
    </source>
</evidence>
<dbReference type="InterPro" id="IPR036388">
    <property type="entry name" value="WH-like_DNA-bd_sf"/>
</dbReference>
<dbReference type="InterPro" id="IPR005149">
    <property type="entry name" value="Tscrpt_reg_PadR_N"/>
</dbReference>
<proteinExistence type="predicted"/>
<dbReference type="RefSeq" id="WP_106297120.1">
    <property type="nucleotide sequence ID" value="NZ_PVTI01000008.1"/>
</dbReference>
<dbReference type="PANTHER" id="PTHR33169:SF14">
    <property type="entry name" value="TRANSCRIPTIONAL REGULATOR RV3488"/>
    <property type="match status" value="1"/>
</dbReference>
<dbReference type="EMBL" id="PVTI01000008">
    <property type="protein sequence ID" value="PRY60079.1"/>
    <property type="molecule type" value="Genomic_DNA"/>
</dbReference>
<protein>
    <submittedName>
        <fullName evidence="2">PadR family transcriptional regulator</fullName>
    </submittedName>
</protein>
<dbReference type="Proteomes" id="UP000237822">
    <property type="component" value="Unassembled WGS sequence"/>
</dbReference>
<dbReference type="OrthoDB" id="122286at2"/>
<evidence type="ECO:0000259" key="1">
    <source>
        <dbReference type="Pfam" id="PF03551"/>
    </source>
</evidence>
<comment type="caution">
    <text evidence="2">The sequence shown here is derived from an EMBL/GenBank/DDBJ whole genome shotgun (WGS) entry which is preliminary data.</text>
</comment>